<sequence length="396" mass="43860">MSQSHRLQSTALRYFLEVVRCGSISEAALRLNVAGSAVSRQIAGLEETLDVVLFERRPRGMVLSAAGELLATHARKSSFEAERVVADVLALKGLATGHVRIASSEGFAIQFLPSVIEAFRAKHRGVRFQLSVDAPAEVTRRVCQGECDIGMVFNYSRVGQKDVKVEHRQPAPGLAIMRADHPLAKSRQVTLSQLQGYPMALPMALPDADTTVRQVFDIACIRQRVTVDPVLTSNYVETLLNFARLNDAITLASEVSVRLLLEERGLCAIPIRDRAMSERSIEVQRSASVRARTWPSRSAIRCFMHACVLISLMTPYQRSIAPPSAPMCGCARLSMWRQLPSGHWIRNRVANGWPLGIQASHSARMRNWSSGWTAARQASIRSRIAHPARSRKFGLM</sequence>
<protein>
    <submittedName>
        <fullName evidence="6">LysR family transcriptional regulator</fullName>
    </submittedName>
</protein>
<keyword evidence="3" id="KW-0238">DNA-binding</keyword>
<evidence type="ECO:0000256" key="2">
    <source>
        <dbReference type="ARBA" id="ARBA00023015"/>
    </source>
</evidence>
<accession>H1S8W3</accession>
<dbReference type="PROSITE" id="PS50931">
    <property type="entry name" value="HTH_LYSR"/>
    <property type="match status" value="1"/>
</dbReference>
<dbReference type="InterPro" id="IPR000847">
    <property type="entry name" value="LysR_HTH_N"/>
</dbReference>
<feature type="domain" description="HTH lysR-type" evidence="5">
    <location>
        <begin position="7"/>
        <end position="64"/>
    </location>
</feature>
<dbReference type="InterPro" id="IPR036388">
    <property type="entry name" value="WH-like_DNA-bd_sf"/>
</dbReference>
<comment type="similarity">
    <text evidence="1">Belongs to the LysR transcriptional regulatory family.</text>
</comment>
<dbReference type="FunFam" id="1.10.10.10:FF:000001">
    <property type="entry name" value="LysR family transcriptional regulator"/>
    <property type="match status" value="1"/>
</dbReference>
<evidence type="ECO:0000256" key="4">
    <source>
        <dbReference type="ARBA" id="ARBA00023163"/>
    </source>
</evidence>
<dbReference type="GO" id="GO:0005829">
    <property type="term" value="C:cytosol"/>
    <property type="evidence" value="ECO:0007669"/>
    <property type="project" value="TreeGrafter"/>
</dbReference>
<dbReference type="Gene3D" id="3.40.190.290">
    <property type="match status" value="1"/>
</dbReference>
<dbReference type="PANTHER" id="PTHR30419">
    <property type="entry name" value="HTH-TYPE TRANSCRIPTIONAL REGULATOR YBHD"/>
    <property type="match status" value="1"/>
</dbReference>
<keyword evidence="2" id="KW-0805">Transcription regulation</keyword>
<evidence type="ECO:0000256" key="1">
    <source>
        <dbReference type="ARBA" id="ARBA00009437"/>
    </source>
</evidence>
<evidence type="ECO:0000313" key="7">
    <source>
        <dbReference type="Proteomes" id="UP000005808"/>
    </source>
</evidence>
<proteinExistence type="inferred from homology"/>
<dbReference type="SUPFAM" id="SSF53850">
    <property type="entry name" value="Periplasmic binding protein-like II"/>
    <property type="match status" value="1"/>
</dbReference>
<gene>
    <name evidence="6" type="ORF">OR16_22173</name>
</gene>
<dbReference type="Proteomes" id="UP000005808">
    <property type="component" value="Unassembled WGS sequence"/>
</dbReference>
<keyword evidence="4" id="KW-0804">Transcription</keyword>
<reference evidence="6 7" key="1">
    <citation type="journal article" date="2012" name="J. Bacteriol.">
        <title>De Novo Genome Project of Cupriavidus basilensis OR16.</title>
        <authorList>
            <person name="Cserhati M."/>
            <person name="Kriszt B."/>
            <person name="Szoboszlay S."/>
            <person name="Toth A."/>
            <person name="Szabo I."/>
            <person name="Tancsics A."/>
            <person name="Nagy I."/>
            <person name="Horvath B."/>
            <person name="Nagy I."/>
            <person name="Kukolya J."/>
        </authorList>
    </citation>
    <scope>NUCLEOTIDE SEQUENCE [LARGE SCALE GENOMIC DNA]</scope>
    <source>
        <strain evidence="6 7">OR16</strain>
    </source>
</reference>
<dbReference type="EMBL" id="AHJE01000053">
    <property type="protein sequence ID" value="EHP41155.1"/>
    <property type="molecule type" value="Genomic_DNA"/>
</dbReference>
<evidence type="ECO:0000259" key="5">
    <source>
        <dbReference type="PROSITE" id="PS50931"/>
    </source>
</evidence>
<organism evidence="6 7">
    <name type="scientific">Cupriavidus basilensis OR16</name>
    <dbReference type="NCBI Taxonomy" id="1127483"/>
    <lineage>
        <taxon>Bacteria</taxon>
        <taxon>Pseudomonadati</taxon>
        <taxon>Pseudomonadota</taxon>
        <taxon>Betaproteobacteria</taxon>
        <taxon>Burkholderiales</taxon>
        <taxon>Burkholderiaceae</taxon>
        <taxon>Cupriavidus</taxon>
    </lineage>
</organism>
<dbReference type="Pfam" id="PF00126">
    <property type="entry name" value="HTH_1"/>
    <property type="match status" value="1"/>
</dbReference>
<dbReference type="Pfam" id="PF03466">
    <property type="entry name" value="LysR_substrate"/>
    <property type="match status" value="1"/>
</dbReference>
<dbReference type="GO" id="GO:0003677">
    <property type="term" value="F:DNA binding"/>
    <property type="evidence" value="ECO:0007669"/>
    <property type="project" value="UniProtKB-KW"/>
</dbReference>
<evidence type="ECO:0000313" key="6">
    <source>
        <dbReference type="EMBL" id="EHP41155.1"/>
    </source>
</evidence>
<dbReference type="InterPro" id="IPR005119">
    <property type="entry name" value="LysR_subst-bd"/>
</dbReference>
<name>H1S8W3_9BURK</name>
<dbReference type="PANTHER" id="PTHR30419:SF8">
    <property type="entry name" value="NITROGEN ASSIMILATION TRANSCRIPTIONAL ACTIVATOR-RELATED"/>
    <property type="match status" value="1"/>
</dbReference>
<dbReference type="AlphaFoldDB" id="H1S8W3"/>
<dbReference type="SUPFAM" id="SSF46785">
    <property type="entry name" value="Winged helix' DNA-binding domain"/>
    <property type="match status" value="1"/>
</dbReference>
<dbReference type="InterPro" id="IPR036390">
    <property type="entry name" value="WH_DNA-bd_sf"/>
</dbReference>
<dbReference type="InterPro" id="IPR050950">
    <property type="entry name" value="HTH-type_LysR_regulators"/>
</dbReference>
<evidence type="ECO:0000256" key="3">
    <source>
        <dbReference type="ARBA" id="ARBA00023125"/>
    </source>
</evidence>
<dbReference type="Gene3D" id="1.10.10.10">
    <property type="entry name" value="Winged helix-like DNA-binding domain superfamily/Winged helix DNA-binding domain"/>
    <property type="match status" value="1"/>
</dbReference>
<comment type="caution">
    <text evidence="6">The sequence shown here is derived from an EMBL/GenBank/DDBJ whole genome shotgun (WGS) entry which is preliminary data.</text>
</comment>
<dbReference type="GO" id="GO:0003700">
    <property type="term" value="F:DNA-binding transcription factor activity"/>
    <property type="evidence" value="ECO:0007669"/>
    <property type="project" value="InterPro"/>
</dbReference>